<sequence>MGFVATVREEAANTPARRNRVVDLWRAVSILVVVLGHWTMAAVTVRDGGLVPGHLLVLAGWTHPLTWAFQVMPVFFLVGGYANGRSWRSARERATPYGAWLRGRARRLTLPVVPVLLFWPAAGWLALQAGVDWRTLRLATSVALVPTWFLAAYVLVVALAPATVWLWERWGWWSVVAGGLAAGTVDVVSLGSGSVAVGFVNYLLVWGTLHQLGYAWLDGRLASVARRLLLAGTGLAAAVLLVQAGPYPVSMVGLDTSAVDNTYPTRVTLLFLGMAQAGLLLLLDPLAGRLVQGRRAWTLVVAVNARIMTVYLWHVTAMVLVIAASLVVGGVGLRARPLGASWWWSRPLWFLVLAVVTTAFVAGLGRLETVGPDPRPAPPAWRPLLAVAGVCAGLAALAVVGAVDSDGLSWVLFLVPVLAVVAGGLVRRPGLTHDARRAGITRPRR</sequence>
<feature type="transmembrane region" description="Helical" evidence="1">
    <location>
        <begin position="24"/>
        <end position="45"/>
    </location>
</feature>
<evidence type="ECO:0000256" key="1">
    <source>
        <dbReference type="SAM" id="Phobius"/>
    </source>
</evidence>
<dbReference type="EMBL" id="JAIEZQ010000002">
    <property type="protein sequence ID" value="MBY9076304.1"/>
    <property type="molecule type" value="Genomic_DNA"/>
</dbReference>
<keyword evidence="1" id="KW-0472">Membrane</keyword>
<feature type="transmembrane region" description="Helical" evidence="1">
    <location>
        <begin position="348"/>
        <end position="367"/>
    </location>
</feature>
<keyword evidence="3" id="KW-0012">Acyltransferase</keyword>
<keyword evidence="1" id="KW-0812">Transmembrane</keyword>
<keyword evidence="1" id="KW-1133">Transmembrane helix</keyword>
<feature type="domain" description="Acyltransferase 3" evidence="2">
    <location>
        <begin position="22"/>
        <end position="362"/>
    </location>
</feature>
<feature type="transmembrane region" description="Helical" evidence="1">
    <location>
        <begin position="229"/>
        <end position="247"/>
    </location>
</feature>
<keyword evidence="4" id="KW-1185">Reference proteome</keyword>
<feature type="transmembrane region" description="Helical" evidence="1">
    <location>
        <begin position="308"/>
        <end position="328"/>
    </location>
</feature>
<gene>
    <name evidence="3" type="ORF">K1X13_15835</name>
</gene>
<reference evidence="3 4" key="1">
    <citation type="submission" date="2021-08" db="EMBL/GenBank/DDBJ databases">
        <title>Nocardioides bacterium WL0053 sp. nov., isolated from the sediment.</title>
        <authorList>
            <person name="Wang L."/>
            <person name="Zhang D."/>
            <person name="Zhang A."/>
        </authorList>
    </citation>
    <scope>NUCLEOTIDE SEQUENCE [LARGE SCALE GENOMIC DNA]</scope>
    <source>
        <strain evidence="3 4">WL0053</strain>
    </source>
</reference>
<protein>
    <submittedName>
        <fullName evidence="3">Acyltransferase</fullName>
    </submittedName>
</protein>
<feature type="transmembrane region" description="Helical" evidence="1">
    <location>
        <begin position="147"/>
        <end position="167"/>
    </location>
</feature>
<feature type="transmembrane region" description="Helical" evidence="1">
    <location>
        <begin position="199"/>
        <end position="217"/>
    </location>
</feature>
<evidence type="ECO:0000313" key="3">
    <source>
        <dbReference type="EMBL" id="MBY9076304.1"/>
    </source>
</evidence>
<keyword evidence="3" id="KW-0808">Transferase</keyword>
<feature type="transmembrane region" description="Helical" evidence="1">
    <location>
        <begin position="408"/>
        <end position="426"/>
    </location>
</feature>
<feature type="transmembrane region" description="Helical" evidence="1">
    <location>
        <begin position="108"/>
        <end position="127"/>
    </location>
</feature>
<dbReference type="RefSeq" id="WP_221025961.1">
    <property type="nucleotide sequence ID" value="NZ_JAIEZQ010000002.1"/>
</dbReference>
<dbReference type="Pfam" id="PF01757">
    <property type="entry name" value="Acyl_transf_3"/>
    <property type="match status" value="1"/>
</dbReference>
<feature type="transmembrane region" description="Helical" evidence="1">
    <location>
        <begin position="267"/>
        <end position="287"/>
    </location>
</feature>
<feature type="transmembrane region" description="Helical" evidence="1">
    <location>
        <begin position="379"/>
        <end position="402"/>
    </location>
</feature>
<feature type="transmembrane region" description="Helical" evidence="1">
    <location>
        <begin position="65"/>
        <end position="83"/>
    </location>
</feature>
<proteinExistence type="predicted"/>
<dbReference type="Proteomes" id="UP000754710">
    <property type="component" value="Unassembled WGS sequence"/>
</dbReference>
<dbReference type="GO" id="GO:0016746">
    <property type="term" value="F:acyltransferase activity"/>
    <property type="evidence" value="ECO:0007669"/>
    <property type="project" value="UniProtKB-KW"/>
</dbReference>
<feature type="transmembrane region" description="Helical" evidence="1">
    <location>
        <begin position="172"/>
        <end position="193"/>
    </location>
</feature>
<evidence type="ECO:0000259" key="2">
    <source>
        <dbReference type="Pfam" id="PF01757"/>
    </source>
</evidence>
<accession>A0ABS7RML6</accession>
<comment type="caution">
    <text evidence="3">The sequence shown here is derived from an EMBL/GenBank/DDBJ whole genome shotgun (WGS) entry which is preliminary data.</text>
</comment>
<name>A0ABS7RML6_9ACTN</name>
<evidence type="ECO:0000313" key="4">
    <source>
        <dbReference type="Proteomes" id="UP000754710"/>
    </source>
</evidence>
<organism evidence="3 4">
    <name type="scientific">Nocardioides jiangsuensis</name>
    <dbReference type="NCBI Taxonomy" id="2866161"/>
    <lineage>
        <taxon>Bacteria</taxon>
        <taxon>Bacillati</taxon>
        <taxon>Actinomycetota</taxon>
        <taxon>Actinomycetes</taxon>
        <taxon>Propionibacteriales</taxon>
        <taxon>Nocardioidaceae</taxon>
        <taxon>Nocardioides</taxon>
    </lineage>
</organism>
<dbReference type="InterPro" id="IPR002656">
    <property type="entry name" value="Acyl_transf_3_dom"/>
</dbReference>